<dbReference type="Proteomes" id="UP000214689">
    <property type="component" value="Chromosome"/>
</dbReference>
<organism evidence="5 6">
    <name type="scientific">Mogibacterium pumilum</name>
    <dbReference type="NCBI Taxonomy" id="86332"/>
    <lineage>
        <taxon>Bacteria</taxon>
        <taxon>Bacillati</taxon>
        <taxon>Bacillota</taxon>
        <taxon>Clostridia</taxon>
        <taxon>Peptostreptococcales</taxon>
        <taxon>Anaerovoracaceae</taxon>
        <taxon>Mogibacterium</taxon>
    </lineage>
</organism>
<evidence type="ECO:0000256" key="3">
    <source>
        <dbReference type="ARBA" id="ARBA00022898"/>
    </source>
</evidence>
<comment type="similarity">
    <text evidence="2">Belongs to the threonine aldolase family.</text>
</comment>
<dbReference type="InterPro" id="IPR015424">
    <property type="entry name" value="PyrdxlP-dep_Trfase"/>
</dbReference>
<evidence type="ECO:0000259" key="4">
    <source>
        <dbReference type="Pfam" id="PF01212"/>
    </source>
</evidence>
<evidence type="ECO:0000313" key="6">
    <source>
        <dbReference type="Proteomes" id="UP000214689"/>
    </source>
</evidence>
<accession>A0A223ATI9</accession>
<sequence length="344" mass="38307">MIKFDNDYSRSAHPEIIKALNEDIYNSYAGYGLDSWCERASDEIRRAIECPSADVHYLVGGTQTNMTIIDIALRSFEGVISADTGHVNVHETGAIEFTRHKVIALPSTDGKITADQIREQGVLKVHNPTPGHVVEPKMVYISQPTELGTLYSKSELEAIRTACTEFGFYLFVDGARLSYALASPHSDVDLRCLANNCDVFYIGGTKCGALFGEAVVILNDKLKPHFFSYQKQHGALLAKGWLLGLQFYTLIKDNLYTEIAKPAVKMALDVKAAVLSKGIRLAVDSPTNQQFFIMTNEQIKALSEEYLLSEIETVDEFHKCMRLCTAWYTKQGDVDAFIEAVKTL</sequence>
<dbReference type="RefSeq" id="WP_094234455.1">
    <property type="nucleotide sequence ID" value="NZ_CP016199.1"/>
</dbReference>
<dbReference type="SUPFAM" id="SSF53383">
    <property type="entry name" value="PLP-dependent transferases"/>
    <property type="match status" value="1"/>
</dbReference>
<dbReference type="EMBL" id="CP016199">
    <property type="protein sequence ID" value="ASS38215.1"/>
    <property type="molecule type" value="Genomic_DNA"/>
</dbReference>
<dbReference type="Gene3D" id="3.40.640.10">
    <property type="entry name" value="Type I PLP-dependent aspartate aminotransferase-like (Major domain)"/>
    <property type="match status" value="1"/>
</dbReference>
<dbReference type="Pfam" id="PF01212">
    <property type="entry name" value="Beta_elim_lyase"/>
    <property type="match status" value="1"/>
</dbReference>
<proteinExistence type="inferred from homology"/>
<dbReference type="InterPro" id="IPR015421">
    <property type="entry name" value="PyrdxlP-dep_Trfase_major"/>
</dbReference>
<evidence type="ECO:0000256" key="2">
    <source>
        <dbReference type="ARBA" id="ARBA00006966"/>
    </source>
</evidence>
<gene>
    <name evidence="5" type="ORF">AXF17_07235</name>
</gene>
<dbReference type="PANTHER" id="PTHR48097:SF5">
    <property type="entry name" value="LOW SPECIFICITY L-THREONINE ALDOLASE"/>
    <property type="match status" value="1"/>
</dbReference>
<dbReference type="GO" id="GO:0016829">
    <property type="term" value="F:lyase activity"/>
    <property type="evidence" value="ECO:0007669"/>
    <property type="project" value="InterPro"/>
</dbReference>
<feature type="domain" description="Aromatic amino acid beta-eliminating lyase/threonine aldolase" evidence="4">
    <location>
        <begin position="30"/>
        <end position="238"/>
    </location>
</feature>
<keyword evidence="3" id="KW-0663">Pyridoxal phosphate</keyword>
<dbReference type="PANTHER" id="PTHR48097">
    <property type="entry name" value="L-THREONINE ALDOLASE-RELATED"/>
    <property type="match status" value="1"/>
</dbReference>
<dbReference type="Gene3D" id="3.90.1150.10">
    <property type="entry name" value="Aspartate Aminotransferase, domain 1"/>
    <property type="match status" value="1"/>
</dbReference>
<dbReference type="InterPro" id="IPR015422">
    <property type="entry name" value="PyrdxlP-dep_Trfase_small"/>
</dbReference>
<evidence type="ECO:0000256" key="1">
    <source>
        <dbReference type="ARBA" id="ARBA00001933"/>
    </source>
</evidence>
<dbReference type="GO" id="GO:0006520">
    <property type="term" value="P:amino acid metabolic process"/>
    <property type="evidence" value="ECO:0007669"/>
    <property type="project" value="InterPro"/>
</dbReference>
<evidence type="ECO:0000313" key="5">
    <source>
        <dbReference type="EMBL" id="ASS38215.1"/>
    </source>
</evidence>
<dbReference type="OrthoDB" id="9774495at2"/>
<reference evidence="6" key="1">
    <citation type="submission" date="2016-05" db="EMBL/GenBank/DDBJ databases">
        <authorList>
            <person name="Holder M.E."/>
            <person name="Ajami N.J."/>
            <person name="Petrosino J.F."/>
        </authorList>
    </citation>
    <scope>NUCLEOTIDE SEQUENCE [LARGE SCALE GENOMIC DNA]</scope>
    <source>
        <strain evidence="6">ATCC 700696</strain>
    </source>
</reference>
<protein>
    <submittedName>
        <fullName evidence="5">Threonine aldolase</fullName>
    </submittedName>
</protein>
<comment type="cofactor">
    <cofactor evidence="1">
        <name>pyridoxal 5'-phosphate</name>
        <dbReference type="ChEBI" id="CHEBI:597326"/>
    </cofactor>
</comment>
<keyword evidence="6" id="KW-1185">Reference proteome</keyword>
<dbReference type="AlphaFoldDB" id="A0A223ATI9"/>
<dbReference type="InterPro" id="IPR001597">
    <property type="entry name" value="ArAA_b-elim_lyase/Thr_aldolase"/>
</dbReference>
<name>A0A223ATI9_9FIRM</name>